<protein>
    <submittedName>
        <fullName evidence="1">Uncharacterized protein</fullName>
    </submittedName>
</protein>
<sequence>MAGHPATYIYKQLKDFKDKKRDGTMVKKVKKLTNIDMASKAASIMTVTTDTA</sequence>
<keyword evidence="2" id="KW-1185">Reference proteome</keyword>
<proteinExistence type="predicted"/>
<dbReference type="Gene3D" id="1.10.760.10">
    <property type="entry name" value="Cytochrome c-like domain"/>
    <property type="match status" value="1"/>
</dbReference>
<dbReference type="EMBL" id="CP054490">
    <property type="protein sequence ID" value="QKQ23955.1"/>
    <property type="molecule type" value="Genomic_DNA"/>
</dbReference>
<organism evidence="1 2">
    <name type="scientific">Candidatus Ruthia endofausta</name>
    <dbReference type="NCBI Taxonomy" id="2738852"/>
    <lineage>
        <taxon>Bacteria</taxon>
        <taxon>Pseudomonadati</taxon>
        <taxon>Pseudomonadota</taxon>
        <taxon>Gammaproteobacteria</taxon>
        <taxon>Candidatus Pseudothioglobaceae</taxon>
        <taxon>Candidatus Ruthturnera</taxon>
    </lineage>
</organism>
<dbReference type="GO" id="GO:0020037">
    <property type="term" value="F:heme binding"/>
    <property type="evidence" value="ECO:0007669"/>
    <property type="project" value="InterPro"/>
</dbReference>
<name>A0A6N0HNS5_9GAMM</name>
<dbReference type="InterPro" id="IPR036909">
    <property type="entry name" value="Cyt_c-like_dom_sf"/>
</dbReference>
<dbReference type="GO" id="GO:0009055">
    <property type="term" value="F:electron transfer activity"/>
    <property type="evidence" value="ECO:0007669"/>
    <property type="project" value="InterPro"/>
</dbReference>
<reference evidence="1 2" key="1">
    <citation type="submission" date="2020-05" db="EMBL/GenBank/DDBJ databases">
        <title>Horizontal transmission and recombination maintain forever young bacterial symbiont genomes.</title>
        <authorList>
            <person name="Russell S.L."/>
            <person name="Pepper-Tunick E."/>
            <person name="Svedberg J."/>
            <person name="Byrne A."/>
            <person name="Ruelas Castillo J."/>
            <person name="Vollmers C."/>
            <person name="Beinart R.A."/>
            <person name="Corbett-Detig R."/>
        </authorList>
    </citation>
    <scope>NUCLEOTIDE SEQUENCE [LARGE SCALE GENOMIC DNA]</scope>
    <source>
        <strain evidence="1">JDF_Ridge</strain>
    </source>
</reference>
<dbReference type="RefSeq" id="WP_174605395.1">
    <property type="nucleotide sequence ID" value="NZ_CP054490.1"/>
</dbReference>
<dbReference type="KEGG" id="reo:HUE58_01955"/>
<gene>
    <name evidence="1" type="ORF">HUE58_01955</name>
</gene>
<evidence type="ECO:0000313" key="2">
    <source>
        <dbReference type="Proteomes" id="UP000509429"/>
    </source>
</evidence>
<evidence type="ECO:0000313" key="1">
    <source>
        <dbReference type="EMBL" id="QKQ23955.1"/>
    </source>
</evidence>
<dbReference type="AlphaFoldDB" id="A0A6N0HNS5"/>
<accession>A0A6N0HNS5</accession>
<dbReference type="Proteomes" id="UP000509429">
    <property type="component" value="Chromosome"/>
</dbReference>